<organism evidence="2 3">
    <name type="scientific">Cavenderia fasciculata</name>
    <name type="common">Slime mold</name>
    <name type="synonym">Dictyostelium fasciculatum</name>
    <dbReference type="NCBI Taxonomy" id="261658"/>
    <lineage>
        <taxon>Eukaryota</taxon>
        <taxon>Amoebozoa</taxon>
        <taxon>Evosea</taxon>
        <taxon>Eumycetozoa</taxon>
        <taxon>Dictyostelia</taxon>
        <taxon>Acytosteliales</taxon>
        <taxon>Cavenderiaceae</taxon>
        <taxon>Cavenderia</taxon>
    </lineage>
</organism>
<dbReference type="RefSeq" id="XP_004355645.1">
    <property type="nucleotide sequence ID" value="XM_004355592.1"/>
</dbReference>
<reference evidence="3" key="1">
    <citation type="journal article" date="2011" name="Genome Res.">
        <title>Phylogeny-wide analysis of social amoeba genomes highlights ancient origins for complex intercellular communication.</title>
        <authorList>
            <person name="Heidel A.J."/>
            <person name="Lawal H.M."/>
            <person name="Felder M."/>
            <person name="Schilde C."/>
            <person name="Helps N.R."/>
            <person name="Tunggal B."/>
            <person name="Rivero F."/>
            <person name="John U."/>
            <person name="Schleicher M."/>
            <person name="Eichinger L."/>
            <person name="Platzer M."/>
            <person name="Noegel A.A."/>
            <person name="Schaap P."/>
            <person name="Gloeckner G."/>
        </authorList>
    </citation>
    <scope>NUCLEOTIDE SEQUENCE [LARGE SCALE GENOMIC DNA]</scope>
    <source>
        <strain evidence="3">SH3</strain>
    </source>
</reference>
<feature type="chain" id="PRO_5003319935" evidence="1">
    <location>
        <begin position="21"/>
        <end position="281"/>
    </location>
</feature>
<keyword evidence="3" id="KW-1185">Reference proteome</keyword>
<evidence type="ECO:0000256" key="1">
    <source>
        <dbReference type="SAM" id="SignalP"/>
    </source>
</evidence>
<dbReference type="KEGG" id="dfa:DFA_08145"/>
<name>F4Q5A2_CACFS</name>
<dbReference type="EMBL" id="GL883021">
    <property type="protein sequence ID" value="EGG17161.1"/>
    <property type="molecule type" value="Genomic_DNA"/>
</dbReference>
<dbReference type="GeneID" id="14869272"/>
<protein>
    <submittedName>
        <fullName evidence="2">Uncharacterized protein</fullName>
    </submittedName>
</protein>
<gene>
    <name evidence="2" type="ORF">DFA_08145</name>
</gene>
<evidence type="ECO:0000313" key="2">
    <source>
        <dbReference type="EMBL" id="EGG17161.1"/>
    </source>
</evidence>
<dbReference type="Proteomes" id="UP000007797">
    <property type="component" value="Unassembled WGS sequence"/>
</dbReference>
<keyword evidence="1" id="KW-0732">Signal</keyword>
<feature type="signal peptide" evidence="1">
    <location>
        <begin position="1"/>
        <end position="20"/>
    </location>
</feature>
<sequence>MRFLLALIVFVCLAFQSAYAQEFFYYQPNGNFSSATPQTDLANIHAKVCKLVGSQPATLSVFTSAVSAGNDNSKYEWALYGWINDPSTTSYKLVRPIAQAVEIYSSSVANAGFICFGTKPILGYQGVLKRNAGYWTPNGAILKEVYTVAPPAGYTDINVLATDCFNGGTGAIVAMVNPIRENFYQNSSICVNSLYFDNLGQEARVGYYFGVRNIAGCAFGFHDNPYTSGVIAAGLCYGPKPVRPSYTYNSRTINIGSFNSMISKYSRFENIPNAYLVKSLP</sequence>
<proteinExistence type="predicted"/>
<dbReference type="AlphaFoldDB" id="F4Q5A2"/>
<evidence type="ECO:0000313" key="3">
    <source>
        <dbReference type="Proteomes" id="UP000007797"/>
    </source>
</evidence>
<accession>F4Q5A2</accession>